<evidence type="ECO:0000313" key="1">
    <source>
        <dbReference type="EMBL" id="SPL71954.1"/>
    </source>
</evidence>
<reference evidence="2" key="1">
    <citation type="submission" date="2018-03" db="EMBL/GenBank/DDBJ databases">
        <authorList>
            <person name="Blom J."/>
        </authorList>
    </citation>
    <scope>NUCLEOTIDE SEQUENCE [LARGE SCALE GENOMIC DNA]</scope>
    <source>
        <strain evidence="2">KPC-SM-21</strain>
    </source>
</reference>
<dbReference type="RefSeq" id="WP_121975366.1">
    <property type="nucleotide sequence ID" value="NZ_OOGT01000195.1"/>
</dbReference>
<gene>
    <name evidence="1" type="ORF">KPC_3132</name>
</gene>
<keyword evidence="2" id="KW-1185">Reference proteome</keyword>
<sequence>MNSEFQSQREYKEIQRIQSYYEPALKILNEIFEKKKLNLRSKGFDEKNAAVTKEEFSQLMARRFRITQWYAKQIITSLVNSNSVESFMGYVKPKYREDRL</sequence>
<dbReference type="EMBL" id="OOGT01000195">
    <property type="protein sequence ID" value="SPL71954.1"/>
    <property type="molecule type" value="Genomic_DNA"/>
</dbReference>
<dbReference type="AlphaFoldDB" id="A0A2U3N2W1"/>
<organism evidence="1 2">
    <name type="scientific">Acinetobacter stercoris</name>
    <dbReference type="NCBI Taxonomy" id="2126983"/>
    <lineage>
        <taxon>Bacteria</taxon>
        <taxon>Pseudomonadati</taxon>
        <taxon>Pseudomonadota</taxon>
        <taxon>Gammaproteobacteria</taxon>
        <taxon>Moraxellales</taxon>
        <taxon>Moraxellaceae</taxon>
        <taxon>Acinetobacter</taxon>
    </lineage>
</organism>
<protein>
    <submittedName>
        <fullName evidence="1">Uncharacterized protein</fullName>
    </submittedName>
</protein>
<dbReference type="Proteomes" id="UP000245974">
    <property type="component" value="Unassembled WGS sequence"/>
</dbReference>
<name>A0A2U3N2W1_9GAMM</name>
<proteinExistence type="predicted"/>
<evidence type="ECO:0000313" key="2">
    <source>
        <dbReference type="Proteomes" id="UP000245974"/>
    </source>
</evidence>
<dbReference type="InParanoid" id="A0A2U3N2W1"/>
<dbReference type="OrthoDB" id="6694145at2"/>
<accession>A0A2U3N2W1</accession>